<keyword evidence="8" id="KW-1185">Reference proteome</keyword>
<feature type="compositionally biased region" description="Low complexity" evidence="5">
    <location>
        <begin position="168"/>
        <end position="185"/>
    </location>
</feature>
<dbReference type="Gene3D" id="1.10.30.10">
    <property type="entry name" value="High mobility group box domain"/>
    <property type="match status" value="1"/>
</dbReference>
<dbReference type="PANTHER" id="PTHR10270:SF317">
    <property type="entry name" value="TRANSCRIPTION FACTOR SOX-15-RELATED"/>
    <property type="match status" value="1"/>
</dbReference>
<dbReference type="EnsemblMetazoa" id="CLYHEMT009674.1">
    <property type="protein sequence ID" value="CLYHEMP009674.1"/>
    <property type="gene ID" value="CLYHEMG009674"/>
</dbReference>
<dbReference type="GO" id="GO:0005634">
    <property type="term" value="C:nucleus"/>
    <property type="evidence" value="ECO:0007669"/>
    <property type="project" value="UniProtKB-SubCell"/>
</dbReference>
<evidence type="ECO:0000256" key="2">
    <source>
        <dbReference type="ARBA" id="ARBA00023125"/>
    </source>
</evidence>
<dbReference type="Pfam" id="PF00505">
    <property type="entry name" value="HMG_box"/>
    <property type="match status" value="1"/>
</dbReference>
<dbReference type="Proteomes" id="UP000594262">
    <property type="component" value="Unplaced"/>
</dbReference>
<reference evidence="7" key="1">
    <citation type="submission" date="2021-01" db="UniProtKB">
        <authorList>
            <consortium name="EnsemblMetazoa"/>
        </authorList>
    </citation>
    <scope>IDENTIFICATION</scope>
</reference>
<evidence type="ECO:0000313" key="7">
    <source>
        <dbReference type="EnsemblMetazoa" id="CLYHEMP009674.1"/>
    </source>
</evidence>
<protein>
    <recommendedName>
        <fullName evidence="6">HMG box domain-containing protein</fullName>
    </recommendedName>
</protein>
<evidence type="ECO:0000313" key="8">
    <source>
        <dbReference type="Proteomes" id="UP000594262"/>
    </source>
</evidence>
<dbReference type="FunFam" id="1.10.30.10:FF:000002">
    <property type="entry name" value="transcription factor Sox-2"/>
    <property type="match status" value="1"/>
</dbReference>
<feature type="compositionally biased region" description="Polar residues" evidence="5">
    <location>
        <begin position="216"/>
        <end position="236"/>
    </location>
</feature>
<feature type="domain" description="HMG box" evidence="6">
    <location>
        <begin position="63"/>
        <end position="131"/>
    </location>
</feature>
<dbReference type="PROSITE" id="PS50118">
    <property type="entry name" value="HMG_BOX_2"/>
    <property type="match status" value="1"/>
</dbReference>
<dbReference type="OrthoDB" id="6247875at2759"/>
<dbReference type="RefSeq" id="XP_066916850.1">
    <property type="nucleotide sequence ID" value="XM_067060749.1"/>
</dbReference>
<feature type="region of interest" description="Disordered" evidence="5">
    <location>
        <begin position="124"/>
        <end position="236"/>
    </location>
</feature>
<proteinExistence type="predicted"/>
<comment type="subcellular location">
    <subcellularLocation>
        <location evidence="1">Nucleus</location>
    </subcellularLocation>
</comment>
<dbReference type="InterPro" id="IPR036910">
    <property type="entry name" value="HMG_box_dom_sf"/>
</dbReference>
<dbReference type="CDD" id="cd22004">
    <property type="entry name" value="HMG-box_SOX"/>
    <property type="match status" value="1"/>
</dbReference>
<dbReference type="InterPro" id="IPR050140">
    <property type="entry name" value="SRY-related_HMG-box_TF-like"/>
</dbReference>
<dbReference type="SUPFAM" id="SSF47095">
    <property type="entry name" value="HMG-box"/>
    <property type="match status" value="1"/>
</dbReference>
<feature type="compositionally biased region" description="Polar residues" evidence="5">
    <location>
        <begin position="150"/>
        <end position="163"/>
    </location>
</feature>
<dbReference type="AlphaFoldDB" id="A0A7M5VFE5"/>
<dbReference type="GO" id="GO:0030154">
    <property type="term" value="P:cell differentiation"/>
    <property type="evidence" value="ECO:0007669"/>
    <property type="project" value="TreeGrafter"/>
</dbReference>
<evidence type="ECO:0000256" key="3">
    <source>
        <dbReference type="ARBA" id="ARBA00023242"/>
    </source>
</evidence>
<dbReference type="GeneID" id="136804007"/>
<evidence type="ECO:0000259" key="6">
    <source>
        <dbReference type="PROSITE" id="PS50118"/>
    </source>
</evidence>
<name>A0A7M5VFE5_9CNID</name>
<dbReference type="SMART" id="SM00398">
    <property type="entry name" value="HMG"/>
    <property type="match status" value="1"/>
</dbReference>
<dbReference type="InterPro" id="IPR009071">
    <property type="entry name" value="HMG_box_dom"/>
</dbReference>
<feature type="region of interest" description="Disordered" evidence="5">
    <location>
        <begin position="313"/>
        <end position="333"/>
    </location>
</feature>
<evidence type="ECO:0000256" key="4">
    <source>
        <dbReference type="PROSITE-ProRule" id="PRU00267"/>
    </source>
</evidence>
<sequence length="379" mass="44016">MASKHQTQTLKELLQKPNMQTEFNKAYSLSPNGHFKYVKRQTSKMFYHGTVHRSRLMPTKDRIRRPLNCFMVFSHLERKRVAEEHPELHNADLSKILGKRWKTLSPSEKQPYIEEAERIRQLHTEIYPDYKYQPRRKNQPKKPGEESHQSESNTELSSPTNTRSETHSPSNNAMRSASSSNDMNLPPIPQPLTTPINHQNPPNTSYQLPSYEGNLSAPNTPILTSGSHQEYPTNNNEYIDYTEHPLPQSFPPTPTISPAAVDHQRPMFVFENLQNAFPQSKQSSPMTEQDYEANAIRWLACDLQQNVDQVSSPQSYQSFNEPHNYQEPYHNGNPQQFYQQNVQQQINMQDYQNNIENMNFQQQNFPLDANANNNMVSPF</sequence>
<evidence type="ECO:0000256" key="1">
    <source>
        <dbReference type="ARBA" id="ARBA00004123"/>
    </source>
</evidence>
<evidence type="ECO:0000256" key="5">
    <source>
        <dbReference type="SAM" id="MobiDB-lite"/>
    </source>
</evidence>
<feature type="DNA-binding region" description="HMG box" evidence="4">
    <location>
        <begin position="63"/>
        <end position="131"/>
    </location>
</feature>
<dbReference type="PANTHER" id="PTHR10270">
    <property type="entry name" value="SOX TRANSCRIPTION FACTOR"/>
    <property type="match status" value="1"/>
</dbReference>
<accession>A0A7M5VFE5</accession>
<dbReference type="GO" id="GO:0000978">
    <property type="term" value="F:RNA polymerase II cis-regulatory region sequence-specific DNA binding"/>
    <property type="evidence" value="ECO:0007669"/>
    <property type="project" value="TreeGrafter"/>
</dbReference>
<keyword evidence="3 4" id="KW-0539">Nucleus</keyword>
<dbReference type="GO" id="GO:0001228">
    <property type="term" value="F:DNA-binding transcription activator activity, RNA polymerase II-specific"/>
    <property type="evidence" value="ECO:0007669"/>
    <property type="project" value="TreeGrafter"/>
</dbReference>
<keyword evidence="2 4" id="KW-0238">DNA-binding</keyword>
<feature type="compositionally biased region" description="Polar residues" evidence="5">
    <location>
        <begin position="198"/>
        <end position="208"/>
    </location>
</feature>
<feature type="compositionally biased region" description="Polar residues" evidence="5">
    <location>
        <begin position="313"/>
        <end position="323"/>
    </location>
</feature>
<organism evidence="7 8">
    <name type="scientific">Clytia hemisphaerica</name>
    <dbReference type="NCBI Taxonomy" id="252671"/>
    <lineage>
        <taxon>Eukaryota</taxon>
        <taxon>Metazoa</taxon>
        <taxon>Cnidaria</taxon>
        <taxon>Hydrozoa</taxon>
        <taxon>Hydroidolina</taxon>
        <taxon>Leptothecata</taxon>
        <taxon>Obeliida</taxon>
        <taxon>Clytiidae</taxon>
        <taxon>Clytia</taxon>
    </lineage>
</organism>